<dbReference type="Gene3D" id="2.60.40.200">
    <property type="entry name" value="Superoxide dismutase, copper/zinc binding domain"/>
    <property type="match status" value="1"/>
</dbReference>
<dbReference type="SUPFAM" id="SSF49329">
    <property type="entry name" value="Cu,Zn superoxide dismutase-like"/>
    <property type="match status" value="1"/>
</dbReference>
<dbReference type="PANTHER" id="PTHR10003">
    <property type="entry name" value="SUPEROXIDE DISMUTASE CU-ZN -RELATED"/>
    <property type="match status" value="1"/>
</dbReference>
<dbReference type="InterPro" id="IPR036423">
    <property type="entry name" value="SOD-like_Cu/Zn_dom_sf"/>
</dbReference>
<dbReference type="EMBL" id="MLFT02000011">
    <property type="protein sequence ID" value="PHT34431.1"/>
    <property type="molecule type" value="Genomic_DNA"/>
</dbReference>
<feature type="domain" description="Superoxide dismutase copper/zinc binding" evidence="2">
    <location>
        <begin position="28"/>
        <end position="86"/>
    </location>
</feature>
<reference evidence="3 4" key="1">
    <citation type="journal article" date="2017" name="Genome Biol.">
        <title>New reference genome sequences of hot pepper reveal the massive evolution of plant disease-resistance genes by retroduplication.</title>
        <authorList>
            <person name="Kim S."/>
            <person name="Park J."/>
            <person name="Yeom S.I."/>
            <person name="Kim Y.M."/>
            <person name="Seo E."/>
            <person name="Kim K.T."/>
            <person name="Kim M.S."/>
            <person name="Lee J.M."/>
            <person name="Cheong K."/>
            <person name="Shin H.S."/>
            <person name="Kim S.B."/>
            <person name="Han K."/>
            <person name="Lee J."/>
            <person name="Park M."/>
            <person name="Lee H.A."/>
            <person name="Lee H.Y."/>
            <person name="Lee Y."/>
            <person name="Oh S."/>
            <person name="Lee J.H."/>
            <person name="Choi E."/>
            <person name="Choi E."/>
            <person name="Lee S.E."/>
            <person name="Jeon J."/>
            <person name="Kim H."/>
            <person name="Choi G."/>
            <person name="Song H."/>
            <person name="Lee J."/>
            <person name="Lee S.C."/>
            <person name="Kwon J.K."/>
            <person name="Lee H.Y."/>
            <person name="Koo N."/>
            <person name="Hong Y."/>
            <person name="Kim R.W."/>
            <person name="Kang W.H."/>
            <person name="Huh J.H."/>
            <person name="Kang B.C."/>
            <person name="Yang T.J."/>
            <person name="Lee Y.H."/>
            <person name="Bennetzen J.L."/>
            <person name="Choi D."/>
        </authorList>
    </citation>
    <scope>NUCLEOTIDE SEQUENCE [LARGE SCALE GENOMIC DNA]</scope>
    <source>
        <strain evidence="4">cv. PBC81</strain>
    </source>
</reference>
<reference evidence="4" key="2">
    <citation type="journal article" date="2017" name="J. Anim. Genet.">
        <title>Multiple reference genome sequences of hot pepper reveal the massive evolution of plant disease resistance genes by retroduplication.</title>
        <authorList>
            <person name="Kim S."/>
            <person name="Park J."/>
            <person name="Yeom S.-I."/>
            <person name="Kim Y.-M."/>
            <person name="Seo E."/>
            <person name="Kim K.-T."/>
            <person name="Kim M.-S."/>
            <person name="Lee J.M."/>
            <person name="Cheong K."/>
            <person name="Shin H.-S."/>
            <person name="Kim S.-B."/>
            <person name="Han K."/>
            <person name="Lee J."/>
            <person name="Park M."/>
            <person name="Lee H.-A."/>
            <person name="Lee H.-Y."/>
            <person name="Lee Y."/>
            <person name="Oh S."/>
            <person name="Lee J.H."/>
            <person name="Choi E."/>
            <person name="Choi E."/>
            <person name="Lee S.E."/>
            <person name="Jeon J."/>
            <person name="Kim H."/>
            <person name="Choi G."/>
            <person name="Song H."/>
            <person name="Lee J."/>
            <person name="Lee S.-C."/>
            <person name="Kwon J.-K."/>
            <person name="Lee H.-Y."/>
            <person name="Koo N."/>
            <person name="Hong Y."/>
            <person name="Kim R.W."/>
            <person name="Kang W.-H."/>
            <person name="Huh J.H."/>
            <person name="Kang B.-C."/>
            <person name="Yang T.-J."/>
            <person name="Lee Y.-H."/>
            <person name="Bennetzen J.L."/>
            <person name="Choi D."/>
        </authorList>
    </citation>
    <scope>NUCLEOTIDE SEQUENCE [LARGE SCALE GENOMIC DNA]</scope>
    <source>
        <strain evidence="4">cv. PBC81</strain>
    </source>
</reference>
<proteinExistence type="predicted"/>
<dbReference type="InterPro" id="IPR036815">
    <property type="entry name" value="14-3-3_dom_sf"/>
</dbReference>
<organism evidence="3 4">
    <name type="scientific">Capsicum baccatum</name>
    <name type="common">Peruvian pepper</name>
    <dbReference type="NCBI Taxonomy" id="33114"/>
    <lineage>
        <taxon>Eukaryota</taxon>
        <taxon>Viridiplantae</taxon>
        <taxon>Streptophyta</taxon>
        <taxon>Embryophyta</taxon>
        <taxon>Tracheophyta</taxon>
        <taxon>Spermatophyta</taxon>
        <taxon>Magnoliopsida</taxon>
        <taxon>eudicotyledons</taxon>
        <taxon>Gunneridae</taxon>
        <taxon>Pentapetalae</taxon>
        <taxon>asterids</taxon>
        <taxon>lamiids</taxon>
        <taxon>Solanales</taxon>
        <taxon>Solanaceae</taxon>
        <taxon>Solanoideae</taxon>
        <taxon>Capsiceae</taxon>
        <taxon>Capsicum</taxon>
    </lineage>
</organism>
<comment type="caution">
    <text evidence="3">The sequence shown here is derived from an EMBL/GenBank/DDBJ whole genome shotgun (WGS) entry which is preliminary data.</text>
</comment>
<dbReference type="Proteomes" id="UP000224567">
    <property type="component" value="Unassembled WGS sequence"/>
</dbReference>
<name>A0A2G2VN79_CAPBA</name>
<sequence>MAKGTIYKHLRRSSFFIPRDAFQGRQDKDGLTTVNVRITGLHGFHLHEYGIATNGCVSTGAHFNPNNLAHGAPGDDICVASHLYDLRKGDYYRYLTEFKSDDDKKEVSDLSLKAYQVMVACAKLLLAFDLLRL</sequence>
<evidence type="ECO:0000313" key="3">
    <source>
        <dbReference type="EMBL" id="PHT34431.1"/>
    </source>
</evidence>
<gene>
    <name evidence="3" type="ORF">CQW23_26231</name>
</gene>
<dbReference type="GO" id="GO:0005507">
    <property type="term" value="F:copper ion binding"/>
    <property type="evidence" value="ECO:0007669"/>
    <property type="project" value="InterPro"/>
</dbReference>
<evidence type="ECO:0000313" key="4">
    <source>
        <dbReference type="Proteomes" id="UP000224567"/>
    </source>
</evidence>
<dbReference type="AlphaFoldDB" id="A0A2G2VN79"/>
<keyword evidence="4" id="KW-1185">Reference proteome</keyword>
<dbReference type="Pfam" id="PF00080">
    <property type="entry name" value="Sod_Cu"/>
    <property type="match status" value="1"/>
</dbReference>
<accession>A0A2G2VN79</accession>
<dbReference type="GO" id="GO:0006801">
    <property type="term" value="P:superoxide metabolic process"/>
    <property type="evidence" value="ECO:0007669"/>
    <property type="project" value="InterPro"/>
</dbReference>
<dbReference type="SUPFAM" id="SSF48445">
    <property type="entry name" value="14-3-3 protein"/>
    <property type="match status" value="1"/>
</dbReference>
<dbReference type="OrthoDB" id="2015551at2759"/>
<dbReference type="STRING" id="33114.A0A2G2VN79"/>
<dbReference type="InterPro" id="IPR001424">
    <property type="entry name" value="SOD_Cu_Zn_dom"/>
</dbReference>
<dbReference type="InterPro" id="IPR024134">
    <property type="entry name" value="SOD_Cu/Zn_/chaperone"/>
</dbReference>
<evidence type="ECO:0000259" key="2">
    <source>
        <dbReference type="Pfam" id="PF00080"/>
    </source>
</evidence>
<protein>
    <submittedName>
        <fullName evidence="3">Superoxide dismutase [Cu-Zn], chloroplastic</fullName>
    </submittedName>
</protein>
<evidence type="ECO:0000256" key="1">
    <source>
        <dbReference type="ARBA" id="ARBA00023008"/>
    </source>
</evidence>
<keyword evidence="1" id="KW-0186">Copper</keyword>